<dbReference type="InterPro" id="IPR006700">
    <property type="entry name" value="RsmE"/>
</dbReference>
<evidence type="ECO:0000256" key="6">
    <source>
        <dbReference type="ARBA" id="ARBA00022603"/>
    </source>
</evidence>
<evidence type="ECO:0000256" key="3">
    <source>
        <dbReference type="ARBA" id="ARBA00012328"/>
    </source>
</evidence>
<name>A0ABQ8D9S4_BRANA</name>
<evidence type="ECO:0000256" key="8">
    <source>
        <dbReference type="ARBA" id="ARBA00022691"/>
    </source>
</evidence>
<comment type="similarity">
    <text evidence="2">Belongs to the RNA methyltransferase RsmE family.</text>
</comment>
<reference evidence="12 13" key="1">
    <citation type="submission" date="2021-05" db="EMBL/GenBank/DDBJ databases">
        <title>Genome Assembly of Synthetic Allotetraploid Brassica napus Reveals Homoeologous Exchanges between Subgenomes.</title>
        <authorList>
            <person name="Davis J.T."/>
        </authorList>
    </citation>
    <scope>NUCLEOTIDE SEQUENCE [LARGE SCALE GENOMIC DNA]</scope>
    <source>
        <strain evidence="13">cv. Da-Ae</strain>
        <tissue evidence="12">Seedling</tissue>
    </source>
</reference>
<comment type="catalytic activity">
    <reaction evidence="10">
        <text>uridine(1498) in 16S rRNA + S-adenosyl-L-methionine = N(3)-methyluridine(1498) in 16S rRNA + S-adenosyl-L-homocysteine + H(+)</text>
        <dbReference type="Rhea" id="RHEA:42920"/>
        <dbReference type="Rhea" id="RHEA-COMP:10283"/>
        <dbReference type="Rhea" id="RHEA-COMP:10284"/>
        <dbReference type="ChEBI" id="CHEBI:15378"/>
        <dbReference type="ChEBI" id="CHEBI:57856"/>
        <dbReference type="ChEBI" id="CHEBI:59789"/>
        <dbReference type="ChEBI" id="CHEBI:65315"/>
        <dbReference type="ChEBI" id="CHEBI:74502"/>
        <dbReference type="EC" id="2.1.1.193"/>
    </reaction>
</comment>
<gene>
    <name evidence="12" type="ORF">HID58_018365</name>
</gene>
<organism evidence="12 13">
    <name type="scientific">Brassica napus</name>
    <name type="common">Rape</name>
    <dbReference type="NCBI Taxonomy" id="3708"/>
    <lineage>
        <taxon>Eukaryota</taxon>
        <taxon>Viridiplantae</taxon>
        <taxon>Streptophyta</taxon>
        <taxon>Embryophyta</taxon>
        <taxon>Tracheophyta</taxon>
        <taxon>Spermatophyta</taxon>
        <taxon>Magnoliopsida</taxon>
        <taxon>eudicotyledons</taxon>
        <taxon>Gunneridae</taxon>
        <taxon>Pentapetalae</taxon>
        <taxon>rosids</taxon>
        <taxon>malvids</taxon>
        <taxon>Brassicales</taxon>
        <taxon>Brassicaceae</taxon>
        <taxon>Brassiceae</taxon>
        <taxon>Brassica</taxon>
    </lineage>
</organism>
<keyword evidence="6" id="KW-0489">Methyltransferase</keyword>
<comment type="caution">
    <text evidence="12">The sequence shown here is derived from an EMBL/GenBank/DDBJ whole genome shotgun (WGS) entry which is preliminary data.</text>
</comment>
<protein>
    <recommendedName>
        <fullName evidence="3">16S rRNA (uracil(1498)-N(3))-methyltransferase</fullName>
        <ecNumber evidence="3">2.1.1.193</ecNumber>
    </recommendedName>
</protein>
<evidence type="ECO:0000313" key="13">
    <source>
        <dbReference type="Proteomes" id="UP000824890"/>
    </source>
</evidence>
<dbReference type="InterPro" id="IPR029028">
    <property type="entry name" value="Alpha/beta_knot_MTases"/>
</dbReference>
<dbReference type="InterPro" id="IPR046886">
    <property type="entry name" value="RsmE_MTase_dom"/>
</dbReference>
<dbReference type="PANTHER" id="PTHR30027:SF3">
    <property type="entry name" value="16S RRNA (URACIL(1498)-N(3))-METHYLTRANSFERASE"/>
    <property type="match status" value="1"/>
</dbReference>
<feature type="domain" description="Ribosomal RNA small subunit methyltransferase E methyltransferase" evidence="11">
    <location>
        <begin position="77"/>
        <end position="141"/>
    </location>
</feature>
<evidence type="ECO:0000313" key="12">
    <source>
        <dbReference type="EMBL" id="KAH0926109.1"/>
    </source>
</evidence>
<dbReference type="SUPFAM" id="SSF75217">
    <property type="entry name" value="alpha/beta knot"/>
    <property type="match status" value="1"/>
</dbReference>
<keyword evidence="5" id="KW-0698">rRNA processing</keyword>
<evidence type="ECO:0000256" key="5">
    <source>
        <dbReference type="ARBA" id="ARBA00022552"/>
    </source>
</evidence>
<proteinExistence type="inferred from homology"/>
<keyword evidence="13" id="KW-1185">Reference proteome</keyword>
<keyword evidence="8" id="KW-0949">S-adenosyl-L-methionine</keyword>
<keyword evidence="7" id="KW-0808">Transferase</keyword>
<evidence type="ECO:0000256" key="9">
    <source>
        <dbReference type="ARBA" id="ARBA00025699"/>
    </source>
</evidence>
<keyword evidence="4" id="KW-0963">Cytoplasm</keyword>
<dbReference type="Proteomes" id="UP000824890">
    <property type="component" value="Unassembled WGS sequence"/>
</dbReference>
<comment type="subcellular location">
    <subcellularLocation>
        <location evidence="1">Cytoplasm</location>
    </subcellularLocation>
</comment>
<dbReference type="Gene3D" id="3.40.1280.10">
    <property type="match status" value="1"/>
</dbReference>
<dbReference type="Pfam" id="PF04452">
    <property type="entry name" value="Methyltrans_RNA"/>
    <property type="match status" value="1"/>
</dbReference>
<accession>A0ABQ8D9S4</accession>
<dbReference type="EMBL" id="JAGKQM010000005">
    <property type="protein sequence ID" value="KAH0926109.1"/>
    <property type="molecule type" value="Genomic_DNA"/>
</dbReference>
<dbReference type="PANTHER" id="PTHR30027">
    <property type="entry name" value="RIBOSOMAL RNA SMALL SUBUNIT METHYLTRANSFERASE E"/>
    <property type="match status" value="1"/>
</dbReference>
<dbReference type="InterPro" id="IPR029026">
    <property type="entry name" value="tRNA_m1G_MTases_N"/>
</dbReference>
<sequence>MASAFKPREVRVFVIVSSVGLPRFMRVLKLFNGKRGLVQGCIQSIDKSRVDFFAQEDQEVILPHGIMQWQVFAALGMLIEKCTELGARSVTPLLTERSSIICDNRVDRLERDSFAAGEQCQRLHQMVLNHPIKFNAFLGHVSCNIPLSNSKILRLQNSRRYTSSQCNLKPSADVLRFHIVEMIVNTDNGSYFTRKLVGLMLEAGGDGLNGDWALSVCCPSCVL</sequence>
<evidence type="ECO:0000256" key="10">
    <source>
        <dbReference type="ARBA" id="ARBA00047944"/>
    </source>
</evidence>
<comment type="function">
    <text evidence="9">Specifically methylates the N3 position of the uracil ring of uridine 1498 (m3U1498) in 16S rRNA. Acts on the fully assembled 30S ribosomal subunit.</text>
</comment>
<evidence type="ECO:0000256" key="7">
    <source>
        <dbReference type="ARBA" id="ARBA00022679"/>
    </source>
</evidence>
<evidence type="ECO:0000259" key="11">
    <source>
        <dbReference type="Pfam" id="PF04452"/>
    </source>
</evidence>
<evidence type="ECO:0000256" key="1">
    <source>
        <dbReference type="ARBA" id="ARBA00004496"/>
    </source>
</evidence>
<evidence type="ECO:0000256" key="4">
    <source>
        <dbReference type="ARBA" id="ARBA00022490"/>
    </source>
</evidence>
<evidence type="ECO:0000256" key="2">
    <source>
        <dbReference type="ARBA" id="ARBA00005528"/>
    </source>
</evidence>
<dbReference type="EC" id="2.1.1.193" evidence="3"/>